<dbReference type="InterPro" id="IPR000531">
    <property type="entry name" value="Beta-barrel_TonB"/>
</dbReference>
<dbReference type="GO" id="GO:0009279">
    <property type="term" value="C:cell outer membrane"/>
    <property type="evidence" value="ECO:0007669"/>
    <property type="project" value="UniProtKB-SubCell"/>
</dbReference>
<dbReference type="AlphaFoldDB" id="A0A161KFA5"/>
<evidence type="ECO:0000256" key="3">
    <source>
        <dbReference type="ARBA" id="ARBA00022692"/>
    </source>
</evidence>
<keyword evidence="8" id="KW-0675">Receptor</keyword>
<evidence type="ECO:0000256" key="1">
    <source>
        <dbReference type="ARBA" id="ARBA00004571"/>
    </source>
</evidence>
<evidence type="ECO:0000256" key="6">
    <source>
        <dbReference type="ARBA" id="ARBA00023237"/>
    </source>
</evidence>
<organism evidence="8">
    <name type="scientific">hydrothermal vent metagenome</name>
    <dbReference type="NCBI Taxonomy" id="652676"/>
    <lineage>
        <taxon>unclassified sequences</taxon>
        <taxon>metagenomes</taxon>
        <taxon>ecological metagenomes</taxon>
    </lineage>
</organism>
<dbReference type="InterPro" id="IPR036942">
    <property type="entry name" value="Beta-barrel_TonB_sf"/>
</dbReference>
<dbReference type="EMBL" id="CZQE01000182">
    <property type="protein sequence ID" value="CUS44822.1"/>
    <property type="molecule type" value="Genomic_DNA"/>
</dbReference>
<accession>A0A161KFA5</accession>
<feature type="domain" description="TonB-dependent receptor-like beta-barrel" evidence="7">
    <location>
        <begin position="14"/>
        <end position="215"/>
    </location>
</feature>
<keyword evidence="3" id="KW-0812">Transmembrane</keyword>
<evidence type="ECO:0000313" key="8">
    <source>
        <dbReference type="EMBL" id="CUS44822.1"/>
    </source>
</evidence>
<dbReference type="InterPro" id="IPR039426">
    <property type="entry name" value="TonB-dep_rcpt-like"/>
</dbReference>
<reference evidence="8" key="1">
    <citation type="submission" date="2015-10" db="EMBL/GenBank/DDBJ databases">
        <authorList>
            <person name="Gilbert D.G."/>
        </authorList>
    </citation>
    <scope>NUCLEOTIDE SEQUENCE</scope>
</reference>
<evidence type="ECO:0000256" key="2">
    <source>
        <dbReference type="ARBA" id="ARBA00022448"/>
    </source>
</evidence>
<dbReference type="PANTHER" id="PTHR47234">
    <property type="match status" value="1"/>
</dbReference>
<dbReference type="Pfam" id="PF00593">
    <property type="entry name" value="TonB_dep_Rec_b-barrel"/>
    <property type="match status" value="1"/>
</dbReference>
<gene>
    <name evidence="8" type="ORF">MGWOODY_Smn3366</name>
</gene>
<evidence type="ECO:0000259" key="7">
    <source>
        <dbReference type="Pfam" id="PF00593"/>
    </source>
</evidence>
<keyword evidence="5" id="KW-0472">Membrane</keyword>
<dbReference type="PANTHER" id="PTHR47234:SF3">
    <property type="entry name" value="SECRETIN_TONB SHORT N-TERMINAL DOMAIN-CONTAINING PROTEIN"/>
    <property type="match status" value="1"/>
</dbReference>
<dbReference type="Gene3D" id="2.40.170.20">
    <property type="entry name" value="TonB-dependent receptor, beta-barrel domain"/>
    <property type="match status" value="1"/>
</dbReference>
<dbReference type="PROSITE" id="PS52016">
    <property type="entry name" value="TONB_DEPENDENT_REC_3"/>
    <property type="match status" value="1"/>
</dbReference>
<dbReference type="SUPFAM" id="SSF56935">
    <property type="entry name" value="Porins"/>
    <property type="match status" value="1"/>
</dbReference>
<keyword evidence="2" id="KW-0813">Transport</keyword>
<keyword evidence="4" id="KW-0798">TonB box</keyword>
<name>A0A161KFA5_9ZZZZ</name>
<evidence type="ECO:0000256" key="4">
    <source>
        <dbReference type="ARBA" id="ARBA00023077"/>
    </source>
</evidence>
<proteinExistence type="predicted"/>
<sequence>MTLQIFNRGRLSPTDPIAVALGAKPLKPETSDTITAGLTFRTHFGLSGSIDAYQINVDNRFSESAAFAVPSTLPNPLRFTAVSFFTNDFNTRTRGIDAVLNYTRQLGPGRATATIAYNYNDTKVTSAKSAAIPNDTQRRIFQERLPKHNATGSVAYDIGPVGLLARGRFYGAWTDITGNATGDLFQRFGSIALFDVSASYKFDEHFSIRVGAENVFNTYPDEATNQAVRGLIYSRNAPYDTDGGQYYVRVGMKF</sequence>
<evidence type="ECO:0000256" key="5">
    <source>
        <dbReference type="ARBA" id="ARBA00023136"/>
    </source>
</evidence>
<comment type="subcellular location">
    <subcellularLocation>
        <location evidence="1">Cell outer membrane</location>
        <topology evidence="1">Multi-pass membrane protein</topology>
    </subcellularLocation>
</comment>
<keyword evidence="6" id="KW-0998">Cell outer membrane</keyword>
<protein>
    <submittedName>
        <fullName evidence="8">TonB-dependent receptor</fullName>
    </submittedName>
</protein>